<protein>
    <submittedName>
        <fullName evidence="5">Coiled-coil domain-containing protein 55-domain containing protein</fullName>
    </submittedName>
</protein>
<comment type="similarity">
    <text evidence="1">Belongs to the NSRP1 family.</text>
</comment>
<feature type="compositionally biased region" description="Basic and acidic residues" evidence="3">
    <location>
        <begin position="166"/>
        <end position="225"/>
    </location>
</feature>
<evidence type="ECO:0000313" key="5">
    <source>
        <dbReference type="EMBL" id="KAK4179787.1"/>
    </source>
</evidence>
<dbReference type="GO" id="GO:0000381">
    <property type="term" value="P:regulation of alternative mRNA splicing, via spliceosome"/>
    <property type="evidence" value="ECO:0007669"/>
    <property type="project" value="InterPro"/>
</dbReference>
<evidence type="ECO:0000256" key="2">
    <source>
        <dbReference type="ARBA" id="ARBA00023054"/>
    </source>
</evidence>
<feature type="compositionally biased region" description="Low complexity" evidence="3">
    <location>
        <begin position="91"/>
        <end position="100"/>
    </location>
</feature>
<feature type="region of interest" description="Disordered" evidence="3">
    <location>
        <begin position="254"/>
        <end position="288"/>
    </location>
</feature>
<feature type="region of interest" description="Disordered" evidence="3">
    <location>
        <begin position="1"/>
        <end position="108"/>
    </location>
</feature>
<keyword evidence="6" id="KW-1185">Reference proteome</keyword>
<name>A0AAN6WG09_9PEZI</name>
<reference evidence="5" key="1">
    <citation type="journal article" date="2023" name="Mol. Phylogenet. Evol.">
        <title>Genome-scale phylogeny and comparative genomics of the fungal order Sordariales.</title>
        <authorList>
            <person name="Hensen N."/>
            <person name="Bonometti L."/>
            <person name="Westerberg I."/>
            <person name="Brannstrom I.O."/>
            <person name="Guillou S."/>
            <person name="Cros-Aarteil S."/>
            <person name="Calhoun S."/>
            <person name="Haridas S."/>
            <person name="Kuo A."/>
            <person name="Mondo S."/>
            <person name="Pangilinan J."/>
            <person name="Riley R."/>
            <person name="LaButti K."/>
            <person name="Andreopoulos B."/>
            <person name="Lipzen A."/>
            <person name="Chen C."/>
            <person name="Yan M."/>
            <person name="Daum C."/>
            <person name="Ng V."/>
            <person name="Clum A."/>
            <person name="Steindorff A."/>
            <person name="Ohm R.A."/>
            <person name="Martin F."/>
            <person name="Silar P."/>
            <person name="Natvig D.O."/>
            <person name="Lalanne C."/>
            <person name="Gautier V."/>
            <person name="Ament-Velasquez S.L."/>
            <person name="Kruys A."/>
            <person name="Hutchinson M.I."/>
            <person name="Powell A.J."/>
            <person name="Barry K."/>
            <person name="Miller A.N."/>
            <person name="Grigoriev I.V."/>
            <person name="Debuchy R."/>
            <person name="Gladieux P."/>
            <person name="Hiltunen Thoren M."/>
            <person name="Johannesson H."/>
        </authorList>
    </citation>
    <scope>NUCLEOTIDE SEQUENCE</scope>
    <source>
        <strain evidence="5">CBS 892.96</strain>
    </source>
</reference>
<feature type="compositionally biased region" description="Polar residues" evidence="3">
    <location>
        <begin position="326"/>
        <end position="339"/>
    </location>
</feature>
<dbReference type="InterPro" id="IPR018612">
    <property type="entry name" value="NSRP1_N"/>
</dbReference>
<sequence length="420" mass="46792">MSKPVISFGLKKSGPANKKSTLPARKKPAPFGGLGADDDSDNETPQTSVSITEIDGFDTPSSNPLNNEDDSDSRKKHKNSSKPPSAPPSKTPSSKTPHPTGEFTDLSSALASRKYAKEAESADPSIYDYDAVYDSFKAAKKPKSEDEAVAEKKPKYFSALQQAASQRERDRQIAEEKRLKREREAEGEEFADKEKFVTEAYKRQQEENRRLEEEEKRREEEEQKKNKGKGMTDFYKKMLEQKEQEHAAMVLAAQNAPKEQDGQRGEGLKEEEEKSATERAREINAQGGNVLINDDGEVVDKRQLLKGGLNVAPKKKAEVQQEKARQQATAKSNGPSQGSRGVYAPGGKQAMRERQTRMLEAQLEETLKRSRQEEAEETAKIELATKSRKTEADVSSAKERYLARKRAAEEAKKNGLADGL</sequence>
<comment type="caution">
    <text evidence="5">The sequence shown here is derived from an EMBL/GenBank/DDBJ whole genome shotgun (WGS) entry which is preliminary data.</text>
</comment>
<feature type="domain" description="Nuclear speckle splicing regulatory protein 1 N-terminal" evidence="4">
    <location>
        <begin position="113"/>
        <end position="229"/>
    </location>
</feature>
<gene>
    <name evidence="5" type="ORF">QBC36DRAFT_321757</name>
</gene>
<accession>A0AAN6WG09</accession>
<evidence type="ECO:0000313" key="6">
    <source>
        <dbReference type="Proteomes" id="UP001302321"/>
    </source>
</evidence>
<dbReference type="EMBL" id="MU866110">
    <property type="protein sequence ID" value="KAK4179787.1"/>
    <property type="molecule type" value="Genomic_DNA"/>
</dbReference>
<feature type="compositionally biased region" description="Basic and acidic residues" evidence="3">
    <location>
        <begin position="365"/>
        <end position="398"/>
    </location>
</feature>
<dbReference type="PANTHER" id="PTHR47845">
    <property type="entry name" value="NUCLEAR SPECKLE SPLICING REGULATORY PROTEIN 1 HOMOLOG"/>
    <property type="match status" value="1"/>
</dbReference>
<dbReference type="Pfam" id="PF09745">
    <property type="entry name" value="NSRP1_N"/>
    <property type="match status" value="1"/>
</dbReference>
<dbReference type="InterPro" id="IPR053246">
    <property type="entry name" value="NS_splicing_regulatory_protein"/>
</dbReference>
<keyword evidence="2" id="KW-0175">Coiled coil</keyword>
<evidence type="ECO:0000259" key="4">
    <source>
        <dbReference type="Pfam" id="PF09745"/>
    </source>
</evidence>
<dbReference type="Proteomes" id="UP001302321">
    <property type="component" value="Unassembled WGS sequence"/>
</dbReference>
<dbReference type="AlphaFoldDB" id="A0AAN6WG09"/>
<evidence type="ECO:0000256" key="3">
    <source>
        <dbReference type="SAM" id="MobiDB-lite"/>
    </source>
</evidence>
<feature type="compositionally biased region" description="Basic and acidic residues" evidence="3">
    <location>
        <begin position="258"/>
        <end position="282"/>
    </location>
</feature>
<feature type="region of interest" description="Disordered" evidence="3">
    <location>
        <begin position="160"/>
        <end position="233"/>
    </location>
</feature>
<proteinExistence type="inferred from homology"/>
<reference evidence="5" key="2">
    <citation type="submission" date="2023-05" db="EMBL/GenBank/DDBJ databases">
        <authorList>
            <consortium name="Lawrence Berkeley National Laboratory"/>
            <person name="Steindorff A."/>
            <person name="Hensen N."/>
            <person name="Bonometti L."/>
            <person name="Westerberg I."/>
            <person name="Brannstrom I.O."/>
            <person name="Guillou S."/>
            <person name="Cros-Aarteil S."/>
            <person name="Calhoun S."/>
            <person name="Haridas S."/>
            <person name="Kuo A."/>
            <person name="Mondo S."/>
            <person name="Pangilinan J."/>
            <person name="Riley R."/>
            <person name="Labutti K."/>
            <person name="Andreopoulos B."/>
            <person name="Lipzen A."/>
            <person name="Chen C."/>
            <person name="Yanf M."/>
            <person name="Daum C."/>
            <person name="Ng V."/>
            <person name="Clum A."/>
            <person name="Ohm R."/>
            <person name="Martin F."/>
            <person name="Silar P."/>
            <person name="Natvig D."/>
            <person name="Lalanne C."/>
            <person name="Gautier V."/>
            <person name="Ament-Velasquez S.L."/>
            <person name="Kruys A."/>
            <person name="Hutchinson M.I."/>
            <person name="Powell A.J."/>
            <person name="Barry K."/>
            <person name="Miller A.N."/>
            <person name="Grigoriev I.V."/>
            <person name="Debuchy R."/>
            <person name="Gladieux P."/>
            <person name="Thoren M.H."/>
            <person name="Johannesson H."/>
        </authorList>
    </citation>
    <scope>NUCLEOTIDE SEQUENCE</scope>
    <source>
        <strain evidence="5">CBS 892.96</strain>
    </source>
</reference>
<organism evidence="5 6">
    <name type="scientific">Triangularia setosa</name>
    <dbReference type="NCBI Taxonomy" id="2587417"/>
    <lineage>
        <taxon>Eukaryota</taxon>
        <taxon>Fungi</taxon>
        <taxon>Dikarya</taxon>
        <taxon>Ascomycota</taxon>
        <taxon>Pezizomycotina</taxon>
        <taxon>Sordariomycetes</taxon>
        <taxon>Sordariomycetidae</taxon>
        <taxon>Sordariales</taxon>
        <taxon>Podosporaceae</taxon>
        <taxon>Triangularia</taxon>
    </lineage>
</organism>
<feature type="region of interest" description="Disordered" evidence="3">
    <location>
        <begin position="307"/>
        <end position="398"/>
    </location>
</feature>
<dbReference type="PANTHER" id="PTHR47845:SF1">
    <property type="entry name" value="NUCLEAR SPECKLE SPLICING REGULATORY PROTEIN 1 HOMOLOG"/>
    <property type="match status" value="1"/>
</dbReference>
<evidence type="ECO:0000256" key="1">
    <source>
        <dbReference type="ARBA" id="ARBA00010126"/>
    </source>
</evidence>
<feature type="compositionally biased region" description="Basic and acidic residues" evidence="3">
    <location>
        <begin position="315"/>
        <end position="325"/>
    </location>
</feature>